<name>H2CKX4_9LEPT</name>
<dbReference type="RefSeq" id="WP_002771514.1">
    <property type="nucleotide sequence ID" value="NZ_JH597773.1"/>
</dbReference>
<protein>
    <submittedName>
        <fullName evidence="1">Uncharacterized protein</fullName>
    </submittedName>
</protein>
<dbReference type="Proteomes" id="UP000005737">
    <property type="component" value="Unassembled WGS sequence"/>
</dbReference>
<evidence type="ECO:0000313" key="2">
    <source>
        <dbReference type="Proteomes" id="UP000005737"/>
    </source>
</evidence>
<dbReference type="HOGENOM" id="CLU_1516104_0_0_12"/>
<dbReference type="EMBL" id="JH597773">
    <property type="protein sequence ID" value="EHQ06208.1"/>
    <property type="molecule type" value="Genomic_DNA"/>
</dbReference>
<sequence>MSHGKPTEKKAWWILAVLILATTAARCGQDRFPSPTPEWFFEGWACEPDTLFNNHRPKDQNCAGKPEYLYLLYHRDTSNPSVVSAGCTENSVAASDFPRAVLQVLYEMPCSSGGVCPSEIGLHGAELIVTASSRFDVHRCTVDFDSDGRKKCVCLLYLHFPGGREAAKAAISGFTEH</sequence>
<keyword evidence="2" id="KW-1185">Reference proteome</keyword>
<organism evidence="1 2">
    <name type="scientific">Leptonema illini DSM 21528</name>
    <dbReference type="NCBI Taxonomy" id="929563"/>
    <lineage>
        <taxon>Bacteria</taxon>
        <taxon>Pseudomonadati</taxon>
        <taxon>Spirochaetota</taxon>
        <taxon>Spirochaetia</taxon>
        <taxon>Leptospirales</taxon>
        <taxon>Leptospiraceae</taxon>
        <taxon>Leptonema</taxon>
    </lineage>
</organism>
<reference evidence="1 2" key="1">
    <citation type="submission" date="2011-10" db="EMBL/GenBank/DDBJ databases">
        <title>The Improved High-Quality Draft genome of Leptonema illini DSM 21528.</title>
        <authorList>
            <consortium name="US DOE Joint Genome Institute (JGI-PGF)"/>
            <person name="Lucas S."/>
            <person name="Copeland A."/>
            <person name="Lapidus A."/>
            <person name="Glavina del Rio T."/>
            <person name="Dalin E."/>
            <person name="Tice H."/>
            <person name="Bruce D."/>
            <person name="Goodwin L."/>
            <person name="Pitluck S."/>
            <person name="Peters L."/>
            <person name="Mikhailova N."/>
            <person name="Held B."/>
            <person name="Kyrpides N."/>
            <person name="Mavromatis K."/>
            <person name="Ivanova N."/>
            <person name="Markowitz V."/>
            <person name="Cheng J.-F."/>
            <person name="Hugenholtz P."/>
            <person name="Woyke T."/>
            <person name="Wu D."/>
            <person name="Gronow S."/>
            <person name="Wellnitz S."/>
            <person name="Brambilla E.-M."/>
            <person name="Klenk H.-P."/>
            <person name="Eisen J.A."/>
        </authorList>
    </citation>
    <scope>NUCLEOTIDE SEQUENCE [LARGE SCALE GENOMIC DNA]</scope>
    <source>
        <strain evidence="1 2">DSM 21528</strain>
    </source>
</reference>
<dbReference type="AlphaFoldDB" id="H2CKX4"/>
<dbReference type="STRING" id="183.GCA_002009735_02923"/>
<evidence type="ECO:0000313" key="1">
    <source>
        <dbReference type="EMBL" id="EHQ06208.1"/>
    </source>
</evidence>
<gene>
    <name evidence="1" type="ORF">Lepil_1520</name>
</gene>
<accession>H2CKX4</accession>
<proteinExistence type="predicted"/>